<gene>
    <name evidence="5" type="ORF">PACLA_8A001285</name>
</gene>
<keyword evidence="5" id="KW-0675">Receptor</keyword>
<dbReference type="Pfam" id="PF00002">
    <property type="entry name" value="7tm_2"/>
    <property type="match status" value="1"/>
</dbReference>
<evidence type="ECO:0000256" key="1">
    <source>
        <dbReference type="ARBA" id="ARBA00004141"/>
    </source>
</evidence>
<name>A0A7D9D7I7_PARCT</name>
<accession>A0A7D9D7I7</accession>
<proteinExistence type="predicted"/>
<sequence>MNYFLEDCQQDTNSSSRIVEALNNFGIETLVIGPNGKFQKIKRNYAVNIQAVQPQHFSGLTFSGIVRKSRISPLRINDSLTQYNDHVPQASSSSISIPRTIFDESTITNSSRQQRIIFVFYKKTSFFKVSLEDTKKTSSRLNSFVIAGSIKGLLVANLSEPELYRVSREKTRTVNCVHTGILPWGIGHKKDIKPAVITKHERILGVISYVGCALSLAGLIFTIITILILSELRSKIPMKILLNYCTALSLTLIVFVATPEPEGSKSSSLARCGTAAVALHYFLSAAFLWMAVEAFSLYLAITKARKFDSFPSMFMLKCCLFAWGTPAVIVTITMIVALDKYGDERK</sequence>
<dbReference type="PANTHER" id="PTHR45692">
    <property type="entry name" value="G_PROTEIN_RECEP_F2_4 DOMAIN-CONTAINING PROTEIN"/>
    <property type="match status" value="1"/>
</dbReference>
<evidence type="ECO:0000313" key="5">
    <source>
        <dbReference type="EMBL" id="CAB3977979.1"/>
    </source>
</evidence>
<keyword evidence="3" id="KW-1133">Transmembrane helix</keyword>
<dbReference type="Gene3D" id="1.20.1070.10">
    <property type="entry name" value="Rhodopsin 7-helix transmembrane proteins"/>
    <property type="match status" value="1"/>
</dbReference>
<dbReference type="EMBL" id="CACRXK020000083">
    <property type="protein sequence ID" value="CAB3977979.1"/>
    <property type="molecule type" value="Genomic_DNA"/>
</dbReference>
<evidence type="ECO:0000256" key="4">
    <source>
        <dbReference type="ARBA" id="ARBA00023136"/>
    </source>
</evidence>
<dbReference type="GO" id="GO:0007166">
    <property type="term" value="P:cell surface receptor signaling pathway"/>
    <property type="evidence" value="ECO:0007669"/>
    <property type="project" value="InterPro"/>
</dbReference>
<dbReference type="GO" id="GO:0016020">
    <property type="term" value="C:membrane"/>
    <property type="evidence" value="ECO:0007669"/>
    <property type="project" value="UniProtKB-SubCell"/>
</dbReference>
<dbReference type="OrthoDB" id="10037534at2759"/>
<dbReference type="Gene3D" id="2.60.220.50">
    <property type="match status" value="1"/>
</dbReference>
<protein>
    <submittedName>
        <fullName evidence="5">Probable G- coupled receptor 112</fullName>
    </submittedName>
</protein>
<reference evidence="5" key="1">
    <citation type="submission" date="2020-04" db="EMBL/GenBank/DDBJ databases">
        <authorList>
            <person name="Alioto T."/>
            <person name="Alioto T."/>
            <person name="Gomez Garrido J."/>
        </authorList>
    </citation>
    <scope>NUCLEOTIDE SEQUENCE</scope>
    <source>
        <strain evidence="5">A484AB</strain>
    </source>
</reference>
<dbReference type="Proteomes" id="UP001152795">
    <property type="component" value="Unassembled WGS sequence"/>
</dbReference>
<dbReference type="PROSITE" id="PS50261">
    <property type="entry name" value="G_PROTEIN_RECEP_F2_4"/>
    <property type="match status" value="1"/>
</dbReference>
<dbReference type="AlphaFoldDB" id="A0A7D9D7I7"/>
<dbReference type="SUPFAM" id="SSF81321">
    <property type="entry name" value="Family A G protein-coupled receptor-like"/>
    <property type="match status" value="1"/>
</dbReference>
<evidence type="ECO:0000313" key="6">
    <source>
        <dbReference type="Proteomes" id="UP001152795"/>
    </source>
</evidence>
<organism evidence="5 6">
    <name type="scientific">Paramuricea clavata</name>
    <name type="common">Red gorgonian</name>
    <name type="synonym">Violescent sea-whip</name>
    <dbReference type="NCBI Taxonomy" id="317549"/>
    <lineage>
        <taxon>Eukaryota</taxon>
        <taxon>Metazoa</taxon>
        <taxon>Cnidaria</taxon>
        <taxon>Anthozoa</taxon>
        <taxon>Octocorallia</taxon>
        <taxon>Malacalcyonacea</taxon>
        <taxon>Plexauridae</taxon>
        <taxon>Paramuricea</taxon>
    </lineage>
</organism>
<dbReference type="InterPro" id="IPR046338">
    <property type="entry name" value="GAIN_dom_sf"/>
</dbReference>
<keyword evidence="2" id="KW-0812">Transmembrane</keyword>
<dbReference type="InterPro" id="IPR017981">
    <property type="entry name" value="GPCR_2-like_7TM"/>
</dbReference>
<dbReference type="InterPro" id="IPR000832">
    <property type="entry name" value="GPCR_2_secretin-like"/>
</dbReference>
<dbReference type="PANTHER" id="PTHR45692:SF1">
    <property type="entry name" value="G-PROTEIN COUPLED RECEPTORS FAMILY 2 PROFILE 2 DOMAIN-CONTAINING PROTEIN"/>
    <property type="match status" value="1"/>
</dbReference>
<keyword evidence="6" id="KW-1185">Reference proteome</keyword>
<comment type="caution">
    <text evidence="5">The sequence shown here is derived from an EMBL/GenBank/DDBJ whole genome shotgun (WGS) entry which is preliminary data.</text>
</comment>
<keyword evidence="4" id="KW-0472">Membrane</keyword>
<comment type="subcellular location">
    <subcellularLocation>
        <location evidence="1">Membrane</location>
        <topology evidence="1">Multi-pass membrane protein</topology>
    </subcellularLocation>
</comment>
<evidence type="ECO:0000256" key="2">
    <source>
        <dbReference type="ARBA" id="ARBA00022692"/>
    </source>
</evidence>
<dbReference type="GO" id="GO:0004930">
    <property type="term" value="F:G protein-coupled receptor activity"/>
    <property type="evidence" value="ECO:0007669"/>
    <property type="project" value="InterPro"/>
</dbReference>
<evidence type="ECO:0000256" key="3">
    <source>
        <dbReference type="ARBA" id="ARBA00022989"/>
    </source>
</evidence>